<keyword evidence="2" id="KW-1185">Reference proteome</keyword>
<reference evidence="1" key="1">
    <citation type="journal article" date="2020" name="Stud. Mycol.">
        <title>101 Dothideomycetes genomes: a test case for predicting lifestyles and emergence of pathogens.</title>
        <authorList>
            <person name="Haridas S."/>
            <person name="Albert R."/>
            <person name="Binder M."/>
            <person name="Bloem J."/>
            <person name="Labutti K."/>
            <person name="Salamov A."/>
            <person name="Andreopoulos B."/>
            <person name="Baker S."/>
            <person name="Barry K."/>
            <person name="Bills G."/>
            <person name="Bluhm B."/>
            <person name="Cannon C."/>
            <person name="Castanera R."/>
            <person name="Culley D."/>
            <person name="Daum C."/>
            <person name="Ezra D."/>
            <person name="Gonzalez J."/>
            <person name="Henrissat B."/>
            <person name="Kuo A."/>
            <person name="Liang C."/>
            <person name="Lipzen A."/>
            <person name="Lutzoni F."/>
            <person name="Magnuson J."/>
            <person name="Mondo S."/>
            <person name="Nolan M."/>
            <person name="Ohm R."/>
            <person name="Pangilinan J."/>
            <person name="Park H.-J."/>
            <person name="Ramirez L."/>
            <person name="Alfaro M."/>
            <person name="Sun H."/>
            <person name="Tritt A."/>
            <person name="Yoshinaga Y."/>
            <person name="Zwiers L.-H."/>
            <person name="Turgeon B."/>
            <person name="Goodwin S."/>
            <person name="Spatafora J."/>
            <person name="Crous P."/>
            <person name="Grigoriev I."/>
        </authorList>
    </citation>
    <scope>NUCLEOTIDE SEQUENCE</scope>
    <source>
        <strain evidence="1">CBS 122367</strain>
    </source>
</reference>
<proteinExistence type="predicted"/>
<dbReference type="EMBL" id="MU005585">
    <property type="protein sequence ID" value="KAF2683112.1"/>
    <property type="molecule type" value="Genomic_DNA"/>
</dbReference>
<accession>A0A6G1IXX5</accession>
<evidence type="ECO:0000313" key="1">
    <source>
        <dbReference type="EMBL" id="KAF2683112.1"/>
    </source>
</evidence>
<protein>
    <submittedName>
        <fullName evidence="1">Uncharacterized protein</fullName>
    </submittedName>
</protein>
<dbReference type="Proteomes" id="UP000799291">
    <property type="component" value="Unassembled WGS sequence"/>
</dbReference>
<evidence type="ECO:0000313" key="2">
    <source>
        <dbReference type="Proteomes" id="UP000799291"/>
    </source>
</evidence>
<name>A0A6G1IXX5_9PLEO</name>
<organism evidence="1 2">
    <name type="scientific">Lentithecium fluviatile CBS 122367</name>
    <dbReference type="NCBI Taxonomy" id="1168545"/>
    <lineage>
        <taxon>Eukaryota</taxon>
        <taxon>Fungi</taxon>
        <taxon>Dikarya</taxon>
        <taxon>Ascomycota</taxon>
        <taxon>Pezizomycotina</taxon>
        <taxon>Dothideomycetes</taxon>
        <taxon>Pleosporomycetidae</taxon>
        <taxon>Pleosporales</taxon>
        <taxon>Massarineae</taxon>
        <taxon>Lentitheciaceae</taxon>
        <taxon>Lentithecium</taxon>
    </lineage>
</organism>
<gene>
    <name evidence="1" type="ORF">K458DRAFT_419327</name>
</gene>
<sequence>MNRVTVLLAEGFCASHLSHSARLACCACLPCPLGCCDTAQTSVLLYYSANQHEGPRIRPALDGIGIGVGGLYMYSGQTEPYADVDSYRDMVVPHADGSHPTDSVGHVTDRACGAQSPAHHVYKRKRDIEAETESW</sequence>
<dbReference type="AlphaFoldDB" id="A0A6G1IXX5"/>